<proteinExistence type="predicted"/>
<dbReference type="EMBL" id="JAVRJZ010000005">
    <property type="protein sequence ID" value="KAK2722350.1"/>
    <property type="molecule type" value="Genomic_DNA"/>
</dbReference>
<dbReference type="SUPFAM" id="SSF50156">
    <property type="entry name" value="PDZ domain-like"/>
    <property type="match status" value="2"/>
</dbReference>
<dbReference type="InterPro" id="IPR043545">
    <property type="entry name" value="GRIP1/2"/>
</dbReference>
<protein>
    <recommendedName>
        <fullName evidence="4">PDZ domain-containing protein</fullName>
    </recommendedName>
</protein>
<keyword evidence="3" id="KW-0677">Repeat</keyword>
<evidence type="ECO:0000256" key="3">
    <source>
        <dbReference type="ARBA" id="ARBA00022737"/>
    </source>
</evidence>
<dbReference type="Proteomes" id="UP001187531">
    <property type="component" value="Unassembled WGS sequence"/>
</dbReference>
<evidence type="ECO:0000313" key="6">
    <source>
        <dbReference type="Proteomes" id="UP001187531"/>
    </source>
</evidence>
<dbReference type="InterPro" id="IPR036034">
    <property type="entry name" value="PDZ_sf"/>
</dbReference>
<reference evidence="5" key="1">
    <citation type="submission" date="2023-07" db="EMBL/GenBank/DDBJ databases">
        <title>Chromosome-level genome assembly of Artemia franciscana.</title>
        <authorList>
            <person name="Jo E."/>
        </authorList>
    </citation>
    <scope>NUCLEOTIDE SEQUENCE</scope>
    <source>
        <tissue evidence="5">Whole body</tissue>
    </source>
</reference>
<dbReference type="GO" id="GO:0005737">
    <property type="term" value="C:cytoplasm"/>
    <property type="evidence" value="ECO:0007669"/>
    <property type="project" value="UniProtKB-SubCell"/>
</dbReference>
<dbReference type="Pfam" id="PF17820">
    <property type="entry name" value="PDZ_6"/>
    <property type="match status" value="1"/>
</dbReference>
<keyword evidence="2" id="KW-0963">Cytoplasm</keyword>
<dbReference type="SMART" id="SM00228">
    <property type="entry name" value="PDZ"/>
    <property type="match status" value="2"/>
</dbReference>
<dbReference type="GO" id="GO:0098887">
    <property type="term" value="P:neurotransmitter receptor transport, endosome to postsynaptic membrane"/>
    <property type="evidence" value="ECO:0007669"/>
    <property type="project" value="TreeGrafter"/>
</dbReference>
<dbReference type="InterPro" id="IPR001478">
    <property type="entry name" value="PDZ"/>
</dbReference>
<keyword evidence="6" id="KW-1185">Reference proteome</keyword>
<evidence type="ECO:0000256" key="2">
    <source>
        <dbReference type="ARBA" id="ARBA00022490"/>
    </source>
</evidence>
<dbReference type="Gene3D" id="2.30.42.10">
    <property type="match status" value="1"/>
</dbReference>
<evidence type="ECO:0000313" key="5">
    <source>
        <dbReference type="EMBL" id="KAK2722350.1"/>
    </source>
</evidence>
<dbReference type="PROSITE" id="PS50106">
    <property type="entry name" value="PDZ"/>
    <property type="match status" value="1"/>
</dbReference>
<sequence length="222" mass="23974">MVKIHHIMARTYNTHIQFITHPTEKFVKEARKEFYYLKGKGEISDQLYKQFYPGCLQPGDRVLALNGRTTASLSPVNTARILANLRPEDTLDLLVECDVAHSLVPKPGQVFDANVTNNGLILGLDMRTPLSRKIGEPFRINGICGGSAAHRCGGIAAGDLLLAVNGNMVANMDTKALEDILSAASAGEVTTLLIQKENSLSDACLISDPNLGTTNNGGNRSK</sequence>
<dbReference type="PANTHER" id="PTHR46227:SF2">
    <property type="entry name" value="FI03335P"/>
    <property type="match status" value="1"/>
</dbReference>
<dbReference type="AlphaFoldDB" id="A0AA88I1V4"/>
<feature type="non-terminal residue" evidence="5">
    <location>
        <position position="1"/>
    </location>
</feature>
<accession>A0AA88I1V4</accession>
<gene>
    <name evidence="5" type="ORF">QYM36_002775</name>
</gene>
<organism evidence="5 6">
    <name type="scientific">Artemia franciscana</name>
    <name type="common">Brine shrimp</name>
    <name type="synonym">Artemia sanfranciscana</name>
    <dbReference type="NCBI Taxonomy" id="6661"/>
    <lineage>
        <taxon>Eukaryota</taxon>
        <taxon>Metazoa</taxon>
        <taxon>Ecdysozoa</taxon>
        <taxon>Arthropoda</taxon>
        <taxon>Crustacea</taxon>
        <taxon>Branchiopoda</taxon>
        <taxon>Anostraca</taxon>
        <taxon>Artemiidae</taxon>
        <taxon>Artemia</taxon>
    </lineage>
</organism>
<name>A0AA88I1V4_ARTSF</name>
<feature type="domain" description="PDZ" evidence="4">
    <location>
        <begin position="110"/>
        <end position="184"/>
    </location>
</feature>
<dbReference type="PANTHER" id="PTHR46227">
    <property type="entry name" value="GLUTAMATE RECEPTOR-INTERACTING PROTEIN GRIP"/>
    <property type="match status" value="1"/>
</dbReference>
<dbReference type="InterPro" id="IPR041489">
    <property type="entry name" value="PDZ_6"/>
</dbReference>
<comment type="subcellular location">
    <subcellularLocation>
        <location evidence="1">Cytoplasm</location>
    </subcellularLocation>
</comment>
<comment type="caution">
    <text evidence="5">The sequence shown here is derived from an EMBL/GenBank/DDBJ whole genome shotgun (WGS) entry which is preliminary data.</text>
</comment>
<evidence type="ECO:0000256" key="1">
    <source>
        <dbReference type="ARBA" id="ARBA00004496"/>
    </source>
</evidence>
<evidence type="ECO:0000259" key="4">
    <source>
        <dbReference type="PROSITE" id="PS50106"/>
    </source>
</evidence>